<gene>
    <name evidence="1" type="ORF">G6034_04240</name>
</gene>
<dbReference type="RefSeq" id="WP_176633845.1">
    <property type="nucleotide sequence ID" value="NZ_JAAMFM010000003.1"/>
</dbReference>
<reference evidence="1 2" key="1">
    <citation type="submission" date="2020-02" db="EMBL/GenBank/DDBJ databases">
        <title>Genome sequence of strain AETb3-4.</title>
        <authorList>
            <person name="Gao J."/>
            <person name="Zhang X."/>
        </authorList>
    </citation>
    <scope>NUCLEOTIDE SEQUENCE [LARGE SCALE GENOMIC DNA]</scope>
    <source>
        <strain evidence="1 2">AETb3-4</strain>
    </source>
</reference>
<accession>A0A7Y7IET1</accession>
<organism evidence="1 2">
    <name type="scientific">Arthrobacter wenxiniae</name>
    <dbReference type="NCBI Taxonomy" id="2713570"/>
    <lineage>
        <taxon>Bacteria</taxon>
        <taxon>Bacillati</taxon>
        <taxon>Actinomycetota</taxon>
        <taxon>Actinomycetes</taxon>
        <taxon>Micrococcales</taxon>
        <taxon>Micrococcaceae</taxon>
        <taxon>Arthrobacter</taxon>
    </lineage>
</organism>
<evidence type="ECO:0000313" key="2">
    <source>
        <dbReference type="Proteomes" id="UP000543556"/>
    </source>
</evidence>
<comment type="caution">
    <text evidence="1">The sequence shown here is derived from an EMBL/GenBank/DDBJ whole genome shotgun (WGS) entry which is preliminary data.</text>
</comment>
<keyword evidence="2" id="KW-1185">Reference proteome</keyword>
<dbReference type="AlphaFoldDB" id="A0A7Y7IET1"/>
<sequence length="244" mass="25746">MTVPAKVFLNWLDEVAGGASHAAVCRAAGIKRSTLAQQLVRGRVTMATVAAVSRSLHLPVVASIARFPQYQDLAAGGRAPTEAELLSQISDMDLLREILNRSAAVEAGSPAAQTMLSPVPHRASVRTWLDAVDPSELRQMVAREAGIAPQNLSAQITANRLTPELAITSAQLAGVGLTNGLVATGFLTPAEAGWRPGSRTAVLRRTTNSSLVSLAAERLEALGRTLRRTEQDSAAAQTVWENLG</sequence>
<dbReference type="EMBL" id="JAAMFM010000003">
    <property type="protein sequence ID" value="NVM94130.1"/>
    <property type="molecule type" value="Genomic_DNA"/>
</dbReference>
<evidence type="ECO:0000313" key="1">
    <source>
        <dbReference type="EMBL" id="NVM94130.1"/>
    </source>
</evidence>
<proteinExistence type="predicted"/>
<dbReference type="Proteomes" id="UP000543556">
    <property type="component" value="Unassembled WGS sequence"/>
</dbReference>
<protein>
    <submittedName>
        <fullName evidence="1">Uncharacterized protein</fullName>
    </submittedName>
</protein>
<name>A0A7Y7IET1_9MICC</name>